<accession>T0M9Z6</accession>
<reference evidence="2 3" key="1">
    <citation type="journal article" date="2013" name="BMC Genomics">
        <title>Genome sequencing and comparative genomics of honey bee microsporidia, Nosema apis reveal novel insights into host-parasite interactions.</title>
        <authorList>
            <person name="Chen Yp."/>
            <person name="Pettis J.S."/>
            <person name="Zhao Y."/>
            <person name="Liu X."/>
            <person name="Tallon L.J."/>
            <person name="Sadzewicz L.D."/>
            <person name="Li R."/>
            <person name="Zheng H."/>
            <person name="Huang S."/>
            <person name="Zhang X."/>
            <person name="Hamilton M.C."/>
            <person name="Pernal S.F."/>
            <person name="Melathopoulos A.P."/>
            <person name="Yan X."/>
            <person name="Evans J.D."/>
        </authorList>
    </citation>
    <scope>NUCLEOTIDE SEQUENCE [LARGE SCALE GENOMIC DNA]</scope>
    <source>
        <strain evidence="2 3">BRL 01</strain>
    </source>
</reference>
<feature type="coiled-coil region" evidence="1">
    <location>
        <begin position="14"/>
        <end position="85"/>
    </location>
</feature>
<evidence type="ECO:0000256" key="1">
    <source>
        <dbReference type="SAM" id="Coils"/>
    </source>
</evidence>
<evidence type="ECO:0000313" key="2">
    <source>
        <dbReference type="EMBL" id="EQB60226.1"/>
    </source>
</evidence>
<keyword evidence="3" id="KW-1185">Reference proteome</keyword>
<name>T0M9Z6_9MICR</name>
<dbReference type="OrthoDB" id="18797at2759"/>
<dbReference type="VEuPathDB" id="MicrosporidiaDB:NAPIS_ORF02232"/>
<gene>
    <name evidence="2" type="ORF">NAPIS_ORF02232</name>
</gene>
<protein>
    <submittedName>
        <fullName evidence="2">Uncharacterized protein</fullName>
    </submittedName>
</protein>
<dbReference type="AlphaFoldDB" id="T0M9Z6"/>
<dbReference type="Proteomes" id="UP000053780">
    <property type="component" value="Unassembled WGS sequence"/>
</dbReference>
<proteinExistence type="predicted"/>
<organism evidence="2 3">
    <name type="scientific">Vairimorpha apis BRL 01</name>
    <dbReference type="NCBI Taxonomy" id="1037528"/>
    <lineage>
        <taxon>Eukaryota</taxon>
        <taxon>Fungi</taxon>
        <taxon>Fungi incertae sedis</taxon>
        <taxon>Microsporidia</taxon>
        <taxon>Nosematidae</taxon>
        <taxon>Vairimorpha</taxon>
    </lineage>
</organism>
<dbReference type="HOGENOM" id="CLU_2146572_0_0_1"/>
<dbReference type="EMBL" id="KE647314">
    <property type="protein sequence ID" value="EQB60226.1"/>
    <property type="molecule type" value="Genomic_DNA"/>
</dbReference>
<sequence length="112" mass="13714">MNNLNYKEVFDNFFSKYEIELRKKNNILENLRKNFEKLKNEFDENSKIITKYENIFLTNPEILYSDDIKLSMNDINNKIVDLEKKYDVCMKFNKDFILNEEKKNRKNDILKN</sequence>
<keyword evidence="1" id="KW-0175">Coiled coil</keyword>
<evidence type="ECO:0000313" key="3">
    <source>
        <dbReference type="Proteomes" id="UP000053780"/>
    </source>
</evidence>